<dbReference type="PANTHER" id="PTHR33112">
    <property type="entry name" value="DOMAIN PROTEIN, PUTATIVE-RELATED"/>
    <property type="match status" value="1"/>
</dbReference>
<dbReference type="Pfam" id="PF06985">
    <property type="entry name" value="HET"/>
    <property type="match status" value="1"/>
</dbReference>
<sequence>MSAFETAHHCTHCQKRFLIRDNGEPRPLYYVDDDPKSKHYSKLWPPDDEPVTLSEIRLMARDGCEFAEYLAQNLISGEGQYPDDAIVKRVPPHQTDGEPNSVIVRLSGRDDSETNCFFTYMAEQESTAAHEVLQRPPNLDPASVDAFDLARKWVQECFYNHSSCENPHESFMPTRIIEISPSGESIRICTDIPPAPYAVLSYCWGGPQRITLTKSRVQASQLSFATDTLPRTLRDAIRVCRELGLRYLWVDALCIIQDDPEDKGFEIGNMASIYQNSYVAIMASRAKGVEEGFLHPRAPFGAGDDCRGFRLPYRSEDGSTGSVILIEESVSQAYIDPLADRAWAFQEFVLSPRILDYGELRTTWICQIEDKPTDGFSSPPISCWSRQRFHELTSPMLETTTESPHQLWSTLVQCYMASSLTIPSDRLPALAGIAERFNTVVQDEYLAGCWKSRICLELMWWQEGGRLRTRGSEYLAPSWSWASIPFGDFHYIATRSCHAEGGFELLGHDIQVVYQTGRYGAVASGFLEVRGRVLPDHCLPSFGIPTNSANVDVPGHYPLSVSCSMTPDPLLPGFDSKCPTIALCLCWDEKRAKIWGLVVWEMKPGCFMRVGIFSAEGRIDIFSTEVPYAELSKAQDDSKKAWREGLSIKRMKIF</sequence>
<evidence type="ECO:0000313" key="2">
    <source>
        <dbReference type="EMBL" id="KAF4471210.1"/>
    </source>
</evidence>
<gene>
    <name evidence="2" type="ORF">FALBO_1855</name>
</gene>
<evidence type="ECO:0000313" key="3">
    <source>
        <dbReference type="Proteomes" id="UP000554235"/>
    </source>
</evidence>
<comment type="caution">
    <text evidence="2">The sequence shown here is derived from an EMBL/GenBank/DDBJ whole genome shotgun (WGS) entry which is preliminary data.</text>
</comment>
<dbReference type="OrthoDB" id="5125733at2759"/>
<protein>
    <submittedName>
        <fullName evidence="2">HET-domain-containing</fullName>
    </submittedName>
</protein>
<keyword evidence="3" id="KW-1185">Reference proteome</keyword>
<organism evidence="2 3">
    <name type="scientific">Fusarium albosuccineum</name>
    <dbReference type="NCBI Taxonomy" id="1237068"/>
    <lineage>
        <taxon>Eukaryota</taxon>
        <taxon>Fungi</taxon>
        <taxon>Dikarya</taxon>
        <taxon>Ascomycota</taxon>
        <taxon>Pezizomycotina</taxon>
        <taxon>Sordariomycetes</taxon>
        <taxon>Hypocreomycetidae</taxon>
        <taxon>Hypocreales</taxon>
        <taxon>Nectriaceae</taxon>
        <taxon>Fusarium</taxon>
        <taxon>Fusarium decemcellulare species complex</taxon>
    </lineage>
</organism>
<name>A0A8H4PFX6_9HYPO</name>
<accession>A0A8H4PFX6</accession>
<reference evidence="2 3" key="1">
    <citation type="submission" date="2020-01" db="EMBL/GenBank/DDBJ databases">
        <title>Identification and distribution of gene clusters putatively required for synthesis of sphingolipid metabolism inhibitors in phylogenetically diverse species of the filamentous fungus Fusarium.</title>
        <authorList>
            <person name="Kim H.-S."/>
            <person name="Busman M."/>
            <person name="Brown D.W."/>
            <person name="Divon H."/>
            <person name="Uhlig S."/>
            <person name="Proctor R.H."/>
        </authorList>
    </citation>
    <scope>NUCLEOTIDE SEQUENCE [LARGE SCALE GENOMIC DNA]</scope>
    <source>
        <strain evidence="2 3">NRRL 20459</strain>
    </source>
</reference>
<dbReference type="Proteomes" id="UP000554235">
    <property type="component" value="Unassembled WGS sequence"/>
</dbReference>
<dbReference type="EMBL" id="JAADYS010000237">
    <property type="protein sequence ID" value="KAF4471210.1"/>
    <property type="molecule type" value="Genomic_DNA"/>
</dbReference>
<dbReference type="InterPro" id="IPR010730">
    <property type="entry name" value="HET"/>
</dbReference>
<feature type="domain" description="Heterokaryon incompatibility" evidence="1">
    <location>
        <begin position="197"/>
        <end position="347"/>
    </location>
</feature>
<evidence type="ECO:0000259" key="1">
    <source>
        <dbReference type="Pfam" id="PF06985"/>
    </source>
</evidence>
<dbReference type="AlphaFoldDB" id="A0A8H4PFX6"/>
<proteinExistence type="predicted"/>
<dbReference type="PANTHER" id="PTHR33112:SF16">
    <property type="entry name" value="HETEROKARYON INCOMPATIBILITY DOMAIN-CONTAINING PROTEIN"/>
    <property type="match status" value="1"/>
</dbReference>